<dbReference type="HOGENOM" id="CLU_880289_0_0_1"/>
<dbReference type="Proteomes" id="UP000031056">
    <property type="component" value="Unassembled WGS sequence"/>
</dbReference>
<dbReference type="AlphaFoldDB" id="A0A0B2UCP6"/>
<reference evidence="1 2" key="1">
    <citation type="journal article" date="2014" name="MBio">
        <title>The Ordospora colligata genome; evolution of extreme reduction in microsporidia and host-to-parasite horizontal gene transfer.</title>
        <authorList>
            <person name="Pombert J.-F."/>
            <person name="Haag K.L."/>
            <person name="Beidas S."/>
            <person name="Ebert D."/>
            <person name="Keeling P.J."/>
        </authorList>
    </citation>
    <scope>NUCLEOTIDE SEQUENCE [LARGE SCALE GENOMIC DNA]</scope>
    <source>
        <strain evidence="1 2">OC4</strain>
    </source>
</reference>
<evidence type="ECO:0000313" key="1">
    <source>
        <dbReference type="EMBL" id="KHN68781.1"/>
    </source>
</evidence>
<name>A0A0B2UCP6_9MICR</name>
<keyword evidence="2" id="KW-1185">Reference proteome</keyword>
<evidence type="ECO:0000313" key="2">
    <source>
        <dbReference type="Proteomes" id="UP000031056"/>
    </source>
</evidence>
<dbReference type="STRING" id="1354746.A0A0B2UCP6"/>
<dbReference type="VEuPathDB" id="MicrosporidiaDB:M896_140050"/>
<comment type="caution">
    <text evidence="1">The sequence shown here is derived from an EMBL/GenBank/DDBJ whole genome shotgun (WGS) entry which is preliminary data.</text>
</comment>
<dbReference type="RefSeq" id="XP_014562823.1">
    <property type="nucleotide sequence ID" value="XM_014707337.1"/>
</dbReference>
<dbReference type="EMBL" id="JOKQ01000014">
    <property type="protein sequence ID" value="KHN68781.1"/>
    <property type="molecule type" value="Genomic_DNA"/>
</dbReference>
<dbReference type="GeneID" id="26262719"/>
<dbReference type="InParanoid" id="A0A0B2UCP6"/>
<organism evidence="1 2">
    <name type="scientific">Ordospora colligata OC4</name>
    <dbReference type="NCBI Taxonomy" id="1354746"/>
    <lineage>
        <taxon>Eukaryota</taxon>
        <taxon>Fungi</taxon>
        <taxon>Fungi incertae sedis</taxon>
        <taxon>Microsporidia</taxon>
        <taxon>Ordosporidae</taxon>
        <taxon>Ordospora</taxon>
    </lineage>
</organism>
<accession>A0A0B2UCP6</accession>
<gene>
    <name evidence="1" type="ORF">M896_140050</name>
</gene>
<proteinExistence type="predicted"/>
<sequence length="316" mass="37008">MNLNAPDFEISHDEMQQMLKELLDYALEKLNGNTPKEKLSDELFNRFKSRDVQFNEMLGKLQKGMPNNELLKALEYELKNMSSSKEVLRYGLPKDELLEHLNTKEEFSYDDLIEVLNELKTIESGRKLLNEILDELKYIEDAKIWINSLLDRLINRESSDSFLIELMKLKARKDLFDELKNDVSYGNELLNRVLNLNESLGNTVSRNTFVSKLTSQIKLRKELLNELLDTLENMRSKDIEFMKELLNNQKSKKEISNKLRNKLLEELNNGLGNAESIQTLLNRLNKEKYDELSNIINVINIKDNEFTNDTIKNIEK</sequence>
<protein>
    <submittedName>
        <fullName evidence="1">Uncharacterized protein</fullName>
    </submittedName>
</protein>